<dbReference type="Proteomes" id="UP000596276">
    <property type="component" value="Chromosome 2"/>
</dbReference>
<accession>A0A7U2MF52</accession>
<dbReference type="EMBL" id="CP044622">
    <property type="protein sequence ID" value="QRD82508.1"/>
    <property type="molecule type" value="Genomic_DNA"/>
</dbReference>
<sequence length="60" mass="6983">MVSDELVIVPDTEYVTDQAEWQQEQGHSRILLEVRPKDRAMSLWGFPKLDMETCCLAFLI</sequence>
<name>A0A7U2MF52_ASPFN</name>
<proteinExistence type="predicted"/>
<organism evidence="1 2">
    <name type="scientific">Aspergillus flavus (strain ATCC 200026 / FGSC A1120 / IAM 13836 / NRRL 3357 / JCM 12722 / SRRC 167)</name>
    <dbReference type="NCBI Taxonomy" id="332952"/>
    <lineage>
        <taxon>Eukaryota</taxon>
        <taxon>Fungi</taxon>
        <taxon>Dikarya</taxon>
        <taxon>Ascomycota</taxon>
        <taxon>Pezizomycotina</taxon>
        <taxon>Eurotiomycetes</taxon>
        <taxon>Eurotiomycetidae</taxon>
        <taxon>Eurotiales</taxon>
        <taxon>Aspergillaceae</taxon>
        <taxon>Aspergillus</taxon>
        <taxon>Aspergillus subgen. Circumdati</taxon>
    </lineage>
</organism>
<dbReference type="AlphaFoldDB" id="A0A7U2MF52"/>
<evidence type="ECO:0000313" key="2">
    <source>
        <dbReference type="Proteomes" id="UP000596276"/>
    </source>
</evidence>
<protein>
    <submittedName>
        <fullName evidence="1">Uncharacterized protein</fullName>
    </submittedName>
</protein>
<reference evidence="2" key="1">
    <citation type="journal article" date="2021" name="G3 (Bethesda)">
        <title>Chromosome assembled and annotated genome sequence of Aspergillus flavus NRRL 3357.</title>
        <authorList>
            <person name="Skerker J.M."/>
            <person name="Pianalto K.M."/>
            <person name="Mondo S.J."/>
            <person name="Yang K."/>
            <person name="Arkin A.P."/>
            <person name="Keller N.P."/>
            <person name="Grigoriev I.V."/>
            <person name="Louise Glass N.L."/>
        </authorList>
    </citation>
    <scope>NUCLEOTIDE SEQUENCE [LARGE SCALE GENOMIC DNA]</scope>
    <source>
        <strain evidence="2">ATCC 200026 / FGSC A1120 / IAM 13836 / NRRL 3357 / JCM 12722 / SRRC 167</strain>
    </source>
</reference>
<keyword evidence="2" id="KW-1185">Reference proteome</keyword>
<gene>
    <name evidence="1" type="ORF">F9C07_2568</name>
</gene>
<dbReference type="VEuPathDB" id="FungiDB:F9C07_2568"/>
<evidence type="ECO:0000313" key="1">
    <source>
        <dbReference type="EMBL" id="QRD82508.1"/>
    </source>
</evidence>